<keyword evidence="10 12" id="KW-0472">Membrane</keyword>
<dbReference type="Proteomes" id="UP001163105">
    <property type="component" value="Unassembled WGS sequence"/>
</dbReference>
<dbReference type="InterPro" id="IPR036259">
    <property type="entry name" value="MFS_trans_sf"/>
</dbReference>
<dbReference type="Gene3D" id="3.90.780.10">
    <property type="entry name" value="5'-Nucleotidase, C-terminal domain"/>
    <property type="match status" value="1"/>
</dbReference>
<evidence type="ECO:0000256" key="10">
    <source>
        <dbReference type="ARBA" id="ARBA00023136"/>
    </source>
</evidence>
<feature type="transmembrane region" description="Helical" evidence="12">
    <location>
        <begin position="267"/>
        <end position="289"/>
    </location>
</feature>
<feature type="transmembrane region" description="Helical" evidence="12">
    <location>
        <begin position="498"/>
        <end position="516"/>
    </location>
</feature>
<evidence type="ECO:0000256" key="5">
    <source>
        <dbReference type="ARBA" id="ARBA00022723"/>
    </source>
</evidence>
<dbReference type="GO" id="GO:0046872">
    <property type="term" value="F:metal ion binding"/>
    <property type="evidence" value="ECO:0007669"/>
    <property type="project" value="UniProtKB-KW"/>
</dbReference>
<dbReference type="InterPro" id="IPR020846">
    <property type="entry name" value="MFS_dom"/>
</dbReference>
<dbReference type="GO" id="GO:0016020">
    <property type="term" value="C:membrane"/>
    <property type="evidence" value="ECO:0007669"/>
    <property type="project" value="UniProtKB-SubCell"/>
</dbReference>
<dbReference type="InterPro" id="IPR036907">
    <property type="entry name" value="5'-Nucleotdase_C_sf"/>
</dbReference>
<dbReference type="Gene3D" id="3.60.21.10">
    <property type="match status" value="1"/>
</dbReference>
<feature type="transmembrane region" description="Helical" evidence="12">
    <location>
        <begin position="236"/>
        <end position="255"/>
    </location>
</feature>
<evidence type="ECO:0000256" key="6">
    <source>
        <dbReference type="ARBA" id="ARBA00022729"/>
    </source>
</evidence>
<dbReference type="GO" id="GO:0000166">
    <property type="term" value="F:nucleotide binding"/>
    <property type="evidence" value="ECO:0007669"/>
    <property type="project" value="UniProtKB-KW"/>
</dbReference>
<dbReference type="Gene3D" id="1.20.1250.20">
    <property type="entry name" value="MFS general substrate transporter like domains"/>
    <property type="match status" value="2"/>
</dbReference>
<evidence type="ECO:0000256" key="1">
    <source>
        <dbReference type="ARBA" id="ARBA00004141"/>
    </source>
</evidence>
<comment type="caution">
    <text evidence="14">The sequence shown here is derived from an EMBL/GenBank/DDBJ whole genome shotgun (WGS) entry which is preliminary data.</text>
</comment>
<keyword evidence="15" id="KW-1185">Reference proteome</keyword>
<dbReference type="CDD" id="cd07409">
    <property type="entry name" value="MPP_CD73_N"/>
    <property type="match status" value="1"/>
</dbReference>
<gene>
    <name evidence="14" type="ORF">O9K51_07137</name>
</gene>
<feature type="transmembrane region" description="Helical" evidence="12">
    <location>
        <begin position="431"/>
        <end position="453"/>
    </location>
</feature>
<evidence type="ECO:0000256" key="8">
    <source>
        <dbReference type="ARBA" id="ARBA00022801"/>
    </source>
</evidence>
<dbReference type="EMBL" id="JAQHRD010000005">
    <property type="protein sequence ID" value="KAJ6441341.1"/>
    <property type="molecule type" value="Genomic_DNA"/>
</dbReference>
<keyword evidence="5" id="KW-0479">Metal-binding</keyword>
<accession>A0AB34FSM1</accession>
<dbReference type="GO" id="GO:0022857">
    <property type="term" value="F:transmembrane transporter activity"/>
    <property type="evidence" value="ECO:0007669"/>
    <property type="project" value="InterPro"/>
</dbReference>
<proteinExistence type="inferred from homology"/>
<evidence type="ECO:0000256" key="3">
    <source>
        <dbReference type="ARBA" id="ARBA00022448"/>
    </source>
</evidence>
<dbReference type="InterPro" id="IPR004843">
    <property type="entry name" value="Calcineurin-like_PHP"/>
</dbReference>
<evidence type="ECO:0000313" key="14">
    <source>
        <dbReference type="EMBL" id="KAJ6441341.1"/>
    </source>
</evidence>
<dbReference type="InterPro" id="IPR008334">
    <property type="entry name" value="5'-Nucleotdase_C"/>
</dbReference>
<feature type="transmembrane region" description="Helical" evidence="12">
    <location>
        <begin position="372"/>
        <end position="394"/>
    </location>
</feature>
<feature type="domain" description="Major facilitator superfamily (MFS) profile" evidence="13">
    <location>
        <begin position="108"/>
        <end position="521"/>
    </location>
</feature>
<dbReference type="FunFam" id="3.60.21.10:FF:000020">
    <property type="entry name" value="NT5E isoform 4"/>
    <property type="match status" value="1"/>
</dbReference>
<dbReference type="SUPFAM" id="SSF56300">
    <property type="entry name" value="Metallo-dependent phosphatases"/>
    <property type="match status" value="1"/>
</dbReference>
<keyword evidence="7" id="KW-0547">Nucleotide-binding</keyword>
<evidence type="ECO:0000256" key="2">
    <source>
        <dbReference type="ARBA" id="ARBA00006654"/>
    </source>
</evidence>
<feature type="transmembrane region" description="Helical" evidence="12">
    <location>
        <begin position="204"/>
        <end position="224"/>
    </location>
</feature>
<feature type="transmembrane region" description="Helical" evidence="12">
    <location>
        <begin position="146"/>
        <end position="167"/>
    </location>
</feature>
<evidence type="ECO:0000256" key="4">
    <source>
        <dbReference type="ARBA" id="ARBA00022692"/>
    </source>
</evidence>
<evidence type="ECO:0000256" key="9">
    <source>
        <dbReference type="ARBA" id="ARBA00022989"/>
    </source>
</evidence>
<dbReference type="Pfam" id="PF00149">
    <property type="entry name" value="Metallophos"/>
    <property type="match status" value="1"/>
</dbReference>
<dbReference type="InterPro" id="IPR006179">
    <property type="entry name" value="5_nucleotidase/apyrase"/>
</dbReference>
<dbReference type="GO" id="GO:0016787">
    <property type="term" value="F:hydrolase activity"/>
    <property type="evidence" value="ECO:0007669"/>
    <property type="project" value="UniProtKB-KW"/>
</dbReference>
<dbReference type="FunFam" id="1.20.1250.20:FF:000511">
    <property type="entry name" value="MFS general substrate transporter"/>
    <property type="match status" value="1"/>
</dbReference>
<evidence type="ECO:0000313" key="15">
    <source>
        <dbReference type="Proteomes" id="UP001163105"/>
    </source>
</evidence>
<evidence type="ECO:0000256" key="12">
    <source>
        <dbReference type="SAM" id="Phobius"/>
    </source>
</evidence>
<comment type="similarity">
    <text evidence="2">Belongs to the 5'-nucleotidase family.</text>
</comment>
<keyword evidence="3" id="KW-0813">Transport</keyword>
<feature type="region of interest" description="Disordered" evidence="11">
    <location>
        <begin position="1"/>
        <end position="35"/>
    </location>
</feature>
<dbReference type="AlphaFoldDB" id="A0AB34FSM1"/>
<evidence type="ECO:0000256" key="11">
    <source>
        <dbReference type="SAM" id="MobiDB-lite"/>
    </source>
</evidence>
<keyword evidence="8" id="KW-0378">Hydrolase</keyword>
<dbReference type="Pfam" id="PF02872">
    <property type="entry name" value="5_nucleotid_C"/>
    <property type="match status" value="1"/>
</dbReference>
<dbReference type="InterPro" id="IPR011701">
    <property type="entry name" value="MFS"/>
</dbReference>
<dbReference type="InterPro" id="IPR029052">
    <property type="entry name" value="Metallo-depent_PP-like"/>
</dbReference>
<dbReference type="PRINTS" id="PR01607">
    <property type="entry name" value="APYRASEFAMLY"/>
</dbReference>
<dbReference type="PROSITE" id="PS50850">
    <property type="entry name" value="MFS"/>
    <property type="match status" value="1"/>
</dbReference>
<organism evidence="14 15">
    <name type="scientific">Purpureocillium lavendulum</name>
    <dbReference type="NCBI Taxonomy" id="1247861"/>
    <lineage>
        <taxon>Eukaryota</taxon>
        <taxon>Fungi</taxon>
        <taxon>Dikarya</taxon>
        <taxon>Ascomycota</taxon>
        <taxon>Pezizomycotina</taxon>
        <taxon>Sordariomycetes</taxon>
        <taxon>Hypocreomycetidae</taxon>
        <taxon>Hypocreales</taxon>
        <taxon>Ophiocordycipitaceae</taxon>
        <taxon>Purpureocillium</taxon>
    </lineage>
</organism>
<reference evidence="14" key="1">
    <citation type="submission" date="2023-01" db="EMBL/GenBank/DDBJ databases">
        <title>The growth and conidiation of Purpureocillium lavendulum are regulated by nitrogen source and histone H3K14 acetylation.</title>
        <authorList>
            <person name="Tang P."/>
            <person name="Han J."/>
            <person name="Zhang C."/>
            <person name="Tang P."/>
            <person name="Qi F."/>
            <person name="Zhang K."/>
            <person name="Liang L."/>
        </authorList>
    </citation>
    <scope>NUCLEOTIDE SEQUENCE</scope>
    <source>
        <strain evidence="14">YMF1.00683</strain>
    </source>
</reference>
<feature type="transmembrane region" description="Helical" evidence="12">
    <location>
        <begin position="174"/>
        <end position="192"/>
    </location>
</feature>
<keyword evidence="9 12" id="KW-1133">Transmembrane helix</keyword>
<dbReference type="SUPFAM" id="SSF55816">
    <property type="entry name" value="5'-nucleotidase (syn. UDP-sugar hydrolase), C-terminal domain"/>
    <property type="match status" value="1"/>
</dbReference>
<dbReference type="GO" id="GO:0009166">
    <property type="term" value="P:nucleotide catabolic process"/>
    <property type="evidence" value="ECO:0007669"/>
    <property type="project" value="InterPro"/>
</dbReference>
<protein>
    <submittedName>
        <fullName evidence="14">5'-nucleotidase</fullName>
    </submittedName>
</protein>
<feature type="transmembrane region" description="Helical" evidence="12">
    <location>
        <begin position="108"/>
        <end position="126"/>
    </location>
</feature>
<keyword evidence="4 12" id="KW-0812">Transmembrane</keyword>
<dbReference type="SUPFAM" id="SSF103473">
    <property type="entry name" value="MFS general substrate transporter"/>
    <property type="match status" value="1"/>
</dbReference>
<name>A0AB34FSM1_9HYPO</name>
<feature type="transmembrane region" description="Helical" evidence="12">
    <location>
        <begin position="341"/>
        <end position="366"/>
    </location>
</feature>
<evidence type="ECO:0000259" key="13">
    <source>
        <dbReference type="PROSITE" id="PS50850"/>
    </source>
</evidence>
<dbReference type="PANTHER" id="PTHR43791:SF47">
    <property type="entry name" value="MAJOR FACILITATOR SUPERFAMILY (MFS) PROFILE DOMAIN-CONTAINING PROTEIN-RELATED"/>
    <property type="match status" value="1"/>
</dbReference>
<feature type="transmembrane region" description="Helical" evidence="12">
    <location>
        <begin position="406"/>
        <end position="425"/>
    </location>
</feature>
<dbReference type="FunFam" id="1.20.1250.20:FF:000409">
    <property type="entry name" value="MFS general substrate transporter"/>
    <property type="match status" value="1"/>
</dbReference>
<evidence type="ECO:0000256" key="7">
    <source>
        <dbReference type="ARBA" id="ARBA00022741"/>
    </source>
</evidence>
<feature type="compositionally biased region" description="Polar residues" evidence="11">
    <location>
        <begin position="1"/>
        <end position="12"/>
    </location>
</feature>
<dbReference type="Pfam" id="PF07690">
    <property type="entry name" value="MFS_1"/>
    <property type="match status" value="1"/>
</dbReference>
<sequence>MDPTAPSTQVNSQERHHRPRMVSGKGNGNGQPSQVFLCQPRQDGHFRTMDGRGPATGGNVEQEKQAIEYAHVDAANDNVDNEMGKVSTHDEFTLKEQRKIIRRIDRRLVVTVGAMYCVSLMDRTNMSAANIAGMSVELDLHGYRYNIANLVFFIPYIIFQPPSTILVRKIGPRFHLAGITLFWGAVMIGMGFVKNFSQLAGMRVILGVLEAGFFPSCVYLLSTWYTRYEVGKRYSLFYLLGCVASAFSGILAYGLMQLNGRENLTGWRWIFIIEGVLTCALAIGCYWLLVDFPDSKRTSWSFLGARERQWVVDRIQKDRGDSVVPPFNLKKFLGGGADWKIWAYAMIFFNTTTMSYALAYTLPIILMGNMGFSVGAAQCLVAPPYAFAGIIMFLTGYYGDKFRMRGPIIVFNMILCLIGLPIMGWHKDAAVRYFGVFLVTAGANSNIPATMSFQANNVRGQWKRAFCSATLVGFGGIGGIVGSLVFREQDKLTGYKPGMYTCIACSLLTIILVMLCDLDFRRQNKLADEGKKTLESHDHVAFFHVNDVHAHLDQFAKSGADCVDASKGCYGGYARILSKVKELRGQHPDHLWLNAGDEFQGTLFYSFYGGEKIAQTVNQLGFDAMTLGNHEWDGGDAALGEFLQNLTFPVVSCNVKSNYESLNKTIKDYHIFEEHSLAVIGVTTETTKSISNVGNGTVFLDPITAVQNSIYDIRNNTEIKRIVALTHVGYDVDQELAQKTEGLSLIIGGHSHTLLGDMANAKGKYPTIVKDRGGNEVFIVTSYRWGEYIGYIDMTFDEDGRALAYHGAPVHMDNTTTLDEELQKQIVSWRAPFEEYAAEVIGETVHELDQTTCQQKDCLLGQVLGDAMLEYRLNQTGNEHQRPSFAIVNAGGIRATIDAGNITRGEVLTAFPFGNAVVELTFQGSDLRKILEGCVSRVNQFNQNKVTSWFQVSDGVEIKYNPTKSPGSMLSAVTIGGKSLDDASEYRIAAPGLPCTA</sequence>
<dbReference type="PANTHER" id="PTHR43791">
    <property type="entry name" value="PERMEASE-RELATED"/>
    <property type="match status" value="1"/>
</dbReference>
<comment type="subcellular location">
    <subcellularLocation>
        <location evidence="1">Membrane</location>
        <topology evidence="1">Multi-pass membrane protein</topology>
    </subcellularLocation>
</comment>
<feature type="transmembrane region" description="Helical" evidence="12">
    <location>
        <begin position="465"/>
        <end position="486"/>
    </location>
</feature>
<keyword evidence="6" id="KW-0732">Signal</keyword>